<proteinExistence type="predicted"/>
<dbReference type="EMBL" id="JBFOLJ010000011">
    <property type="protein sequence ID" value="KAL2496158.1"/>
    <property type="molecule type" value="Genomic_DNA"/>
</dbReference>
<comment type="caution">
    <text evidence="4">The sequence shown here is derived from an EMBL/GenBank/DDBJ whole genome shotgun (WGS) entry which is preliminary data.</text>
</comment>
<keyword evidence="5" id="KW-1185">Reference proteome</keyword>
<dbReference type="Proteomes" id="UP001604277">
    <property type="component" value="Unassembled WGS sequence"/>
</dbReference>
<comment type="subcellular location">
    <subcellularLocation>
        <location evidence="1">Nucleus</location>
    </subcellularLocation>
</comment>
<keyword evidence="2" id="KW-0539">Nucleus</keyword>
<feature type="compositionally biased region" description="Basic and acidic residues" evidence="3">
    <location>
        <begin position="1"/>
        <end position="16"/>
    </location>
</feature>
<evidence type="ECO:0000256" key="3">
    <source>
        <dbReference type="SAM" id="MobiDB-lite"/>
    </source>
</evidence>
<evidence type="ECO:0000313" key="5">
    <source>
        <dbReference type="Proteomes" id="UP001604277"/>
    </source>
</evidence>
<evidence type="ECO:0000256" key="2">
    <source>
        <dbReference type="ARBA" id="ARBA00023242"/>
    </source>
</evidence>
<accession>A0ABD1S5Z5</accession>
<reference evidence="5" key="1">
    <citation type="submission" date="2024-07" db="EMBL/GenBank/DDBJ databases">
        <title>Two chromosome-level genome assemblies of Korean endemic species Abeliophyllum distichum and Forsythia ovata (Oleaceae).</title>
        <authorList>
            <person name="Jang H."/>
        </authorList>
    </citation>
    <scope>NUCLEOTIDE SEQUENCE [LARGE SCALE GENOMIC DNA]</scope>
</reference>
<gene>
    <name evidence="4" type="ORF">Fot_39915</name>
</gene>
<evidence type="ECO:0000256" key="1">
    <source>
        <dbReference type="ARBA" id="ARBA00004123"/>
    </source>
</evidence>
<sequence>MLEKSPDRCRGGDGPKSKVKNNGRKETEACIEFVNRVAKTLHDDYKYKLFLDVVNGLGEIEDIDWVRNEVYLIFKDYSKLEIEFSWFLANFYEVKSGVEDDANFNFFSRNRRARVEKCAKKIDTKKSFSILKIKCMNLR</sequence>
<evidence type="ECO:0000313" key="4">
    <source>
        <dbReference type="EMBL" id="KAL2496158.1"/>
    </source>
</evidence>
<dbReference type="AlphaFoldDB" id="A0ABD1S5Z5"/>
<name>A0ABD1S5Z5_9LAMI</name>
<protein>
    <submittedName>
        <fullName evidence="4">Paired amphipathic helix superfamily</fullName>
    </submittedName>
</protein>
<feature type="region of interest" description="Disordered" evidence="3">
    <location>
        <begin position="1"/>
        <end position="21"/>
    </location>
</feature>
<organism evidence="4 5">
    <name type="scientific">Forsythia ovata</name>
    <dbReference type="NCBI Taxonomy" id="205694"/>
    <lineage>
        <taxon>Eukaryota</taxon>
        <taxon>Viridiplantae</taxon>
        <taxon>Streptophyta</taxon>
        <taxon>Embryophyta</taxon>
        <taxon>Tracheophyta</taxon>
        <taxon>Spermatophyta</taxon>
        <taxon>Magnoliopsida</taxon>
        <taxon>eudicotyledons</taxon>
        <taxon>Gunneridae</taxon>
        <taxon>Pentapetalae</taxon>
        <taxon>asterids</taxon>
        <taxon>lamiids</taxon>
        <taxon>Lamiales</taxon>
        <taxon>Oleaceae</taxon>
        <taxon>Forsythieae</taxon>
        <taxon>Forsythia</taxon>
    </lineage>
</organism>
<dbReference type="GO" id="GO:0005634">
    <property type="term" value="C:nucleus"/>
    <property type="evidence" value="ECO:0007669"/>
    <property type="project" value="UniProtKB-SubCell"/>
</dbReference>
<dbReference type="InterPro" id="IPR036600">
    <property type="entry name" value="PAH_sf"/>
</dbReference>
<dbReference type="SUPFAM" id="SSF47762">
    <property type="entry name" value="PAH2 domain"/>
    <property type="match status" value="1"/>
</dbReference>